<sequence length="67" mass="7986">MKPNGTERVKIANQDMDCITIYDGWIYYILLSDHYKPHKMKLDGTGDRRLNDYPMSYMNVTDECIFF</sequence>
<dbReference type="Proteomes" id="UP000019109">
    <property type="component" value="Unassembled WGS sequence"/>
</dbReference>
<keyword evidence="3" id="KW-1185">Reference proteome</keyword>
<evidence type="ECO:0000313" key="3">
    <source>
        <dbReference type="Proteomes" id="UP000019109"/>
    </source>
</evidence>
<evidence type="ECO:0000259" key="1">
    <source>
        <dbReference type="Pfam" id="PF16472"/>
    </source>
</evidence>
<protein>
    <submittedName>
        <fullName evidence="2">Basic protein</fullName>
    </submittedName>
</protein>
<proteinExistence type="predicted"/>
<gene>
    <name evidence="2" type="ORF">JCM21531_3978</name>
</gene>
<dbReference type="Pfam" id="PF16472">
    <property type="entry name" value="DUF5050"/>
    <property type="match status" value="1"/>
</dbReference>
<organism evidence="2 3">
    <name type="scientific">Acetivibrio straminisolvens JCM 21531</name>
    <dbReference type="NCBI Taxonomy" id="1294263"/>
    <lineage>
        <taxon>Bacteria</taxon>
        <taxon>Bacillati</taxon>
        <taxon>Bacillota</taxon>
        <taxon>Clostridia</taxon>
        <taxon>Eubacteriales</taxon>
        <taxon>Oscillospiraceae</taxon>
        <taxon>Acetivibrio</taxon>
    </lineage>
</organism>
<reference evidence="2" key="1">
    <citation type="journal article" date="2014" name="Genome Announc.">
        <title>Draft Genome Sequence of Clostridium straminisolvens Strain JCM 21531T, Isolated from a Cellulose-Degrading Bacterial Community.</title>
        <authorList>
            <person name="Yuki M."/>
            <person name="Oshima K."/>
            <person name="Suda W."/>
            <person name="Sakamoto M."/>
            <person name="Kitamura K."/>
            <person name="Iida T."/>
            <person name="Hattori M."/>
            <person name="Ohkuma M."/>
        </authorList>
    </citation>
    <scope>NUCLEOTIDE SEQUENCE [LARGE SCALE GENOMIC DNA]</scope>
    <source>
        <strain evidence="2">JCM 21531</strain>
    </source>
</reference>
<dbReference type="STRING" id="1294263.JCM21531_3978"/>
<dbReference type="InterPro" id="IPR032485">
    <property type="entry name" value="LRP1-like_beta_prop"/>
</dbReference>
<evidence type="ECO:0000313" key="2">
    <source>
        <dbReference type="EMBL" id="GAE90373.1"/>
    </source>
</evidence>
<comment type="caution">
    <text evidence="2">The sequence shown here is derived from an EMBL/GenBank/DDBJ whole genome shotgun (WGS) entry which is preliminary data.</text>
</comment>
<feature type="domain" description="Prolow-density lipoprotein receptor-related protein 1-like beta-propeller" evidence="1">
    <location>
        <begin position="2"/>
        <end position="67"/>
    </location>
</feature>
<dbReference type="AlphaFoldDB" id="W4VC55"/>
<name>W4VC55_9FIRM</name>
<accession>W4VC55</accession>
<dbReference type="EMBL" id="BAVR01000067">
    <property type="protein sequence ID" value="GAE90373.1"/>
    <property type="molecule type" value="Genomic_DNA"/>
</dbReference>